<feature type="signal peptide" evidence="1">
    <location>
        <begin position="1"/>
        <end position="19"/>
    </location>
</feature>
<reference evidence="3" key="1">
    <citation type="submission" date="2019-07" db="EMBL/GenBank/DDBJ databases">
        <title>Shewanella sp. YLB-08 draft genomic sequence.</title>
        <authorList>
            <person name="Yu L."/>
        </authorList>
    </citation>
    <scope>NUCLEOTIDE SEQUENCE [LARGE SCALE GENOMIC DNA]</scope>
    <source>
        <strain evidence="3">JCM 20706</strain>
    </source>
</reference>
<keyword evidence="1" id="KW-0732">Signal</keyword>
<name>A0A553JL70_SHEHA</name>
<dbReference type="Proteomes" id="UP000318126">
    <property type="component" value="Unassembled WGS sequence"/>
</dbReference>
<accession>A0A553JL70</accession>
<evidence type="ECO:0000313" key="2">
    <source>
        <dbReference type="EMBL" id="TRY13203.1"/>
    </source>
</evidence>
<dbReference type="AlphaFoldDB" id="A0A553JL70"/>
<protein>
    <recommendedName>
        <fullName evidence="4">TraB/GumN family protein</fullName>
    </recommendedName>
</protein>
<evidence type="ECO:0000313" key="3">
    <source>
        <dbReference type="Proteomes" id="UP000318126"/>
    </source>
</evidence>
<evidence type="ECO:0000256" key="1">
    <source>
        <dbReference type="SAM" id="SignalP"/>
    </source>
</evidence>
<comment type="caution">
    <text evidence="2">The sequence shown here is derived from an EMBL/GenBank/DDBJ whole genome shotgun (WGS) entry which is preliminary data.</text>
</comment>
<dbReference type="OrthoDB" id="69432at2"/>
<dbReference type="EMBL" id="VKGK01000021">
    <property type="protein sequence ID" value="TRY13203.1"/>
    <property type="molecule type" value="Genomic_DNA"/>
</dbReference>
<dbReference type="Pfam" id="PF18950">
    <property type="entry name" value="DUF5694"/>
    <property type="match status" value="1"/>
</dbReference>
<feature type="chain" id="PRO_5021764008" description="TraB/GumN family protein" evidence="1">
    <location>
        <begin position="20"/>
        <end position="359"/>
    </location>
</feature>
<keyword evidence="3" id="KW-1185">Reference proteome</keyword>
<evidence type="ECO:0008006" key="4">
    <source>
        <dbReference type="Google" id="ProtNLM"/>
    </source>
</evidence>
<gene>
    <name evidence="2" type="ORF">FN961_16250</name>
</gene>
<sequence length="359" mass="40855">MFRVFLLSVFFFTSNLVNAGQNIHQLKQKVKHKTEVMVFGSIHLTNIGNKLNTDTLLPIINLLEEYEPTAIAVESLRAEDIITMLNGSEDYQEALSAYVGDTLLSLAKVEQQNLDISAIEAIKKMNQLLENPELSFEQIIEVIKVAIAGYNPDTAALHWKYLEKSSSTSALSHELQEYLNQRTSSNNERITIATALAAKLNLNRIYPIDAHLDKDIYQDMVEKLMPSYEKSQYVKDLLNSEYMTKPYKLSDQALLTGNWLPLFLWLNSEEYSADVINLDWVQFVDKDLDPKAGLARIALWEIRNLNMASNIMRIVAKHTGERIVIVVGSTHKVFLEQYLSNMIGVNLIQFSEFSSKESE</sequence>
<proteinExistence type="predicted"/>
<dbReference type="InterPro" id="IPR043749">
    <property type="entry name" value="DUF5694"/>
</dbReference>
<organism evidence="2 3">
    <name type="scientific">Shewanella hanedai</name>
    <name type="common">Alteromonas hanedai</name>
    <dbReference type="NCBI Taxonomy" id="25"/>
    <lineage>
        <taxon>Bacteria</taxon>
        <taxon>Pseudomonadati</taxon>
        <taxon>Pseudomonadota</taxon>
        <taxon>Gammaproteobacteria</taxon>
        <taxon>Alteromonadales</taxon>
        <taxon>Shewanellaceae</taxon>
        <taxon>Shewanella</taxon>
    </lineage>
</organism>
<dbReference type="RefSeq" id="WP_144041233.1">
    <property type="nucleotide sequence ID" value="NZ_BMPL01000018.1"/>
</dbReference>